<evidence type="ECO:0000313" key="4">
    <source>
        <dbReference type="Proteomes" id="UP001515480"/>
    </source>
</evidence>
<accession>A0AB34JI79</accession>
<feature type="chain" id="PRO_5044261078" description="ShKT domain-containing protein" evidence="2">
    <location>
        <begin position="21"/>
        <end position="153"/>
    </location>
</feature>
<keyword evidence="2" id="KW-0732">Signal</keyword>
<sequence>MHRALSVLLAMLQLPHRANAEPDCADDPAFTLQGLGCIRWVGMNCFAASELLGYSEVEEKALLAACPMTCHACPGDAPRQPQPRVGCTDPQWLKSCPAWRARDCTSAPDVPVPITSSTTALSPAYHLQSLRQKRRSETASGSVVRGPRAMGVR</sequence>
<dbReference type="AlphaFoldDB" id="A0AB34JI79"/>
<organism evidence="3 4">
    <name type="scientific">Prymnesium parvum</name>
    <name type="common">Toxic golden alga</name>
    <dbReference type="NCBI Taxonomy" id="97485"/>
    <lineage>
        <taxon>Eukaryota</taxon>
        <taxon>Haptista</taxon>
        <taxon>Haptophyta</taxon>
        <taxon>Prymnesiophyceae</taxon>
        <taxon>Prymnesiales</taxon>
        <taxon>Prymnesiaceae</taxon>
        <taxon>Prymnesium</taxon>
    </lineage>
</organism>
<dbReference type="Proteomes" id="UP001515480">
    <property type="component" value="Unassembled WGS sequence"/>
</dbReference>
<keyword evidence="4" id="KW-1185">Reference proteome</keyword>
<evidence type="ECO:0000256" key="2">
    <source>
        <dbReference type="SAM" id="SignalP"/>
    </source>
</evidence>
<evidence type="ECO:0000313" key="3">
    <source>
        <dbReference type="EMBL" id="KAL1520658.1"/>
    </source>
</evidence>
<protein>
    <recommendedName>
        <fullName evidence="5">ShKT domain-containing protein</fullName>
    </recommendedName>
</protein>
<gene>
    <name evidence="3" type="ORF">AB1Y20_022230</name>
</gene>
<feature type="signal peptide" evidence="2">
    <location>
        <begin position="1"/>
        <end position="20"/>
    </location>
</feature>
<reference evidence="3 4" key="1">
    <citation type="journal article" date="2024" name="Science">
        <title>Giant polyketide synthase enzymes in the biosynthesis of giant marine polyether toxins.</title>
        <authorList>
            <person name="Fallon T.R."/>
            <person name="Shende V.V."/>
            <person name="Wierzbicki I.H."/>
            <person name="Pendleton A.L."/>
            <person name="Watervoot N.F."/>
            <person name="Auber R.P."/>
            <person name="Gonzalez D.J."/>
            <person name="Wisecaver J.H."/>
            <person name="Moore B.S."/>
        </authorList>
    </citation>
    <scope>NUCLEOTIDE SEQUENCE [LARGE SCALE GENOMIC DNA]</scope>
    <source>
        <strain evidence="3 4">12B1</strain>
    </source>
</reference>
<dbReference type="EMBL" id="JBGBPQ010000008">
    <property type="protein sequence ID" value="KAL1520658.1"/>
    <property type="molecule type" value="Genomic_DNA"/>
</dbReference>
<proteinExistence type="predicted"/>
<evidence type="ECO:0000256" key="1">
    <source>
        <dbReference type="SAM" id="MobiDB-lite"/>
    </source>
</evidence>
<name>A0AB34JI79_PRYPA</name>
<evidence type="ECO:0008006" key="5">
    <source>
        <dbReference type="Google" id="ProtNLM"/>
    </source>
</evidence>
<comment type="caution">
    <text evidence="3">The sequence shown here is derived from an EMBL/GenBank/DDBJ whole genome shotgun (WGS) entry which is preliminary data.</text>
</comment>
<feature type="region of interest" description="Disordered" evidence="1">
    <location>
        <begin position="128"/>
        <end position="153"/>
    </location>
</feature>